<dbReference type="InterPro" id="IPR009061">
    <property type="entry name" value="DNA-bd_dom_put_sf"/>
</dbReference>
<dbReference type="InterPro" id="IPR041698">
    <property type="entry name" value="Methyltransf_25"/>
</dbReference>
<dbReference type="GO" id="GO:0003677">
    <property type="term" value="F:DNA binding"/>
    <property type="evidence" value="ECO:0007669"/>
    <property type="project" value="UniProtKB-KW"/>
</dbReference>
<comment type="caution">
    <text evidence="5">The sequence shown here is derived from an EMBL/GenBank/DDBJ whole genome shotgun (WGS) entry which is preliminary data.</text>
</comment>
<dbReference type="InterPro" id="IPR029063">
    <property type="entry name" value="SAM-dependent_MTases_sf"/>
</dbReference>
<accession>A0A328U7P5</accession>
<dbReference type="SUPFAM" id="SSF53335">
    <property type="entry name" value="S-adenosyl-L-methionine-dependent methyltransferases"/>
    <property type="match status" value="1"/>
</dbReference>
<organism evidence="5 6">
    <name type="scientific">Paenibacillus montanisoli</name>
    <dbReference type="NCBI Taxonomy" id="2081970"/>
    <lineage>
        <taxon>Bacteria</taxon>
        <taxon>Bacillati</taxon>
        <taxon>Bacillota</taxon>
        <taxon>Bacilli</taxon>
        <taxon>Bacillales</taxon>
        <taxon>Paenibacillaceae</taxon>
        <taxon>Paenibacillus</taxon>
    </lineage>
</organism>
<sequence>MKINDLAKQLNITQRAIRLYEAKGLLKPQRGEDNGYRYYTDLDAWRLQTISALREIGLSLEQIKSLLVKLEQGDSATVHHYLELQRMALAAKWVEWKYAIGMLDELIARFESKGRLDMTDLFQLAGELKQIHHSQASWLDEWGFDRLAAEFDRSSAKHSAGSALSQKEYETALDFVVQWIAPKPGEQGIDIGTGTGNLAGKLLAQGALMSAVDQSKEMLARCREKFPGITAKLGNAMALPYTDKQFAFIVSAFALHHLDARQQLLALAEMDRVLMPAGRICVAGLMMDGRTTAIPELDSTKHPTDRGNLLEWFRNRDYITVSHGVNEWIHVVYAVRKH</sequence>
<dbReference type="InterPro" id="IPR000551">
    <property type="entry name" value="MerR-type_HTH_dom"/>
</dbReference>
<dbReference type="SUPFAM" id="SSF46955">
    <property type="entry name" value="Putative DNA-binding domain"/>
    <property type="match status" value="1"/>
</dbReference>
<gene>
    <name evidence="5" type="ORF">DL346_06655</name>
</gene>
<evidence type="ECO:0000259" key="4">
    <source>
        <dbReference type="PROSITE" id="PS50937"/>
    </source>
</evidence>
<protein>
    <submittedName>
        <fullName evidence="5">Transcriptional regulator</fullName>
    </submittedName>
</protein>
<dbReference type="OrthoDB" id="465705at2"/>
<evidence type="ECO:0000256" key="3">
    <source>
        <dbReference type="ARBA" id="ARBA00023163"/>
    </source>
</evidence>
<keyword evidence="3" id="KW-0804">Transcription</keyword>
<dbReference type="SMART" id="SM00422">
    <property type="entry name" value="HTH_MERR"/>
    <property type="match status" value="1"/>
</dbReference>
<dbReference type="PANTHER" id="PTHR30204">
    <property type="entry name" value="REDOX-CYCLING DRUG-SENSING TRANSCRIPTIONAL ACTIVATOR SOXR"/>
    <property type="match status" value="1"/>
</dbReference>
<evidence type="ECO:0000256" key="1">
    <source>
        <dbReference type="ARBA" id="ARBA00023015"/>
    </source>
</evidence>
<dbReference type="CDD" id="cd02440">
    <property type="entry name" value="AdoMet_MTases"/>
    <property type="match status" value="1"/>
</dbReference>
<feature type="domain" description="HTH merR-type" evidence="4">
    <location>
        <begin position="1"/>
        <end position="69"/>
    </location>
</feature>
<evidence type="ECO:0000313" key="5">
    <source>
        <dbReference type="EMBL" id="RAP78112.1"/>
    </source>
</evidence>
<dbReference type="Pfam" id="PF13649">
    <property type="entry name" value="Methyltransf_25"/>
    <property type="match status" value="1"/>
</dbReference>
<dbReference type="Pfam" id="PF13411">
    <property type="entry name" value="MerR_1"/>
    <property type="match status" value="1"/>
</dbReference>
<dbReference type="GO" id="GO:0003700">
    <property type="term" value="F:DNA-binding transcription factor activity"/>
    <property type="evidence" value="ECO:0007669"/>
    <property type="project" value="InterPro"/>
</dbReference>
<dbReference type="Gene3D" id="3.40.50.150">
    <property type="entry name" value="Vaccinia Virus protein VP39"/>
    <property type="match status" value="1"/>
</dbReference>
<proteinExistence type="predicted"/>
<dbReference type="PROSITE" id="PS50937">
    <property type="entry name" value="HTH_MERR_2"/>
    <property type="match status" value="1"/>
</dbReference>
<keyword evidence="1" id="KW-0805">Transcription regulation</keyword>
<evidence type="ECO:0000256" key="2">
    <source>
        <dbReference type="ARBA" id="ARBA00023125"/>
    </source>
</evidence>
<keyword evidence="6" id="KW-1185">Reference proteome</keyword>
<reference evidence="5 6" key="1">
    <citation type="submission" date="2018-06" db="EMBL/GenBank/DDBJ databases">
        <title>Paenibacillus montanisoli sp. nov., isolated from mountain area soil.</title>
        <authorList>
            <person name="Wu M."/>
        </authorList>
    </citation>
    <scope>NUCLEOTIDE SEQUENCE [LARGE SCALE GENOMIC DNA]</scope>
    <source>
        <strain evidence="5 6">RA17</strain>
    </source>
</reference>
<dbReference type="RefSeq" id="WP_112881238.1">
    <property type="nucleotide sequence ID" value="NZ_QLUW01000001.1"/>
</dbReference>
<keyword evidence="2" id="KW-0238">DNA-binding</keyword>
<dbReference type="InterPro" id="IPR047057">
    <property type="entry name" value="MerR_fam"/>
</dbReference>
<evidence type="ECO:0000313" key="6">
    <source>
        <dbReference type="Proteomes" id="UP000249260"/>
    </source>
</evidence>
<dbReference type="AlphaFoldDB" id="A0A328U7P5"/>
<dbReference type="PANTHER" id="PTHR30204:SF94">
    <property type="entry name" value="HEAVY METAL-DEPENDENT TRANSCRIPTIONAL REGULATOR HI_0293-RELATED"/>
    <property type="match status" value="1"/>
</dbReference>
<name>A0A328U7P5_9BACL</name>
<dbReference type="Proteomes" id="UP000249260">
    <property type="component" value="Unassembled WGS sequence"/>
</dbReference>
<dbReference type="EMBL" id="QLUW01000001">
    <property type="protein sequence ID" value="RAP78112.1"/>
    <property type="molecule type" value="Genomic_DNA"/>
</dbReference>
<dbReference type="Gene3D" id="1.10.1660.10">
    <property type="match status" value="1"/>
</dbReference>
<dbReference type="CDD" id="cd00592">
    <property type="entry name" value="HTH_MerR-like"/>
    <property type="match status" value="1"/>
</dbReference>